<proteinExistence type="predicted"/>
<reference evidence="2" key="1">
    <citation type="submission" date="2021-01" db="EMBL/GenBank/DDBJ databases">
        <authorList>
            <consortium name="Genoscope - CEA"/>
            <person name="William W."/>
        </authorList>
    </citation>
    <scope>NUCLEOTIDE SEQUENCE</scope>
</reference>
<gene>
    <name evidence="2" type="ORF">PSON_ATCC_30995.1.T0190273</name>
</gene>
<evidence type="ECO:0000313" key="3">
    <source>
        <dbReference type="Proteomes" id="UP000692954"/>
    </source>
</evidence>
<evidence type="ECO:0000256" key="1">
    <source>
        <dbReference type="SAM" id="MobiDB-lite"/>
    </source>
</evidence>
<evidence type="ECO:0000313" key="2">
    <source>
        <dbReference type="EMBL" id="CAD8064749.1"/>
    </source>
</evidence>
<dbReference type="OrthoDB" id="316743at2759"/>
<comment type="caution">
    <text evidence="2">The sequence shown here is derived from an EMBL/GenBank/DDBJ whole genome shotgun (WGS) entry which is preliminary data.</text>
</comment>
<name>A0A8S1LCV8_9CILI</name>
<organism evidence="2 3">
    <name type="scientific">Paramecium sonneborni</name>
    <dbReference type="NCBI Taxonomy" id="65129"/>
    <lineage>
        <taxon>Eukaryota</taxon>
        <taxon>Sar</taxon>
        <taxon>Alveolata</taxon>
        <taxon>Ciliophora</taxon>
        <taxon>Intramacronucleata</taxon>
        <taxon>Oligohymenophorea</taxon>
        <taxon>Peniculida</taxon>
        <taxon>Parameciidae</taxon>
        <taxon>Paramecium</taxon>
    </lineage>
</organism>
<feature type="compositionally biased region" description="Basic and acidic residues" evidence="1">
    <location>
        <begin position="45"/>
        <end position="55"/>
    </location>
</feature>
<protein>
    <submittedName>
        <fullName evidence="2">Uncharacterized protein</fullName>
    </submittedName>
</protein>
<accession>A0A8S1LCV8</accession>
<dbReference type="Proteomes" id="UP000692954">
    <property type="component" value="Unassembled WGS sequence"/>
</dbReference>
<feature type="region of interest" description="Disordered" evidence="1">
    <location>
        <begin position="45"/>
        <end position="70"/>
    </location>
</feature>
<keyword evidence="3" id="KW-1185">Reference proteome</keyword>
<dbReference type="EMBL" id="CAJJDN010000019">
    <property type="protein sequence ID" value="CAD8064749.1"/>
    <property type="molecule type" value="Genomic_DNA"/>
</dbReference>
<sequence>MHTVFQTFQHKISLSVSVIKQSTPQILFGISLLSCLYLLNKQYKEEKQPEPEKPEKKIKKKASSQKNLDENNPQYIDVIQDLKKSQKKLNKKINKQFDDSIDNTEENIPRSPDYSVVSEIDQKYFLELIQNQKKTKRAYQTDCESTPIISLRGFKRNQQIIGEEDKKGEDRLFYILKQRVIEQEDRENEVDEDEDDY</sequence>
<dbReference type="AlphaFoldDB" id="A0A8S1LCV8"/>